<evidence type="ECO:0000313" key="3">
    <source>
        <dbReference type="Proteomes" id="UP000027586"/>
    </source>
</evidence>
<dbReference type="AlphaFoldDB" id="A0A068RYD3"/>
<feature type="compositionally biased region" description="Basic residues" evidence="1">
    <location>
        <begin position="22"/>
        <end position="35"/>
    </location>
</feature>
<evidence type="ECO:0000313" key="2">
    <source>
        <dbReference type="EMBL" id="CDH53991.1"/>
    </source>
</evidence>
<protein>
    <submittedName>
        <fullName evidence="2">Uncharacterized protein</fullName>
    </submittedName>
</protein>
<feature type="region of interest" description="Disordered" evidence="1">
    <location>
        <begin position="22"/>
        <end position="60"/>
    </location>
</feature>
<comment type="caution">
    <text evidence="2">The sequence shown here is derived from an EMBL/GenBank/DDBJ whole genome shotgun (WGS) entry which is preliminary data.</text>
</comment>
<dbReference type="Proteomes" id="UP000027586">
    <property type="component" value="Unassembled WGS sequence"/>
</dbReference>
<gene>
    <name evidence="2" type="ORF">LCOR_05285.1</name>
</gene>
<sequence length="78" mass="9287">MIRGSRFVEHFDDTLPMMDHRRGLKRRPHVKRRQVRPSMCKSGIRRRRSVRRPTSSSTTTTCPPLVVWCKKIIRKFPA</sequence>
<name>A0A068RYD3_9FUNG</name>
<evidence type="ECO:0000256" key="1">
    <source>
        <dbReference type="SAM" id="MobiDB-lite"/>
    </source>
</evidence>
<keyword evidence="3" id="KW-1185">Reference proteome</keyword>
<reference evidence="2" key="1">
    <citation type="submission" date="2013-08" db="EMBL/GenBank/DDBJ databases">
        <title>Gene expansion shapes genome architecture in the human pathogen Lichtheimia corymbifera: an evolutionary genomics analysis in the ancient terrestrial Mucorales (Mucoromycotina).</title>
        <authorList>
            <person name="Schwartze V.U."/>
            <person name="Winter S."/>
            <person name="Shelest E."/>
            <person name="Marcet-Houben M."/>
            <person name="Horn F."/>
            <person name="Wehner S."/>
            <person name="Hoffmann K."/>
            <person name="Riege K."/>
            <person name="Sammeth M."/>
            <person name="Nowrousian M."/>
            <person name="Valiante V."/>
            <person name="Linde J."/>
            <person name="Jacobsen I.D."/>
            <person name="Marz M."/>
            <person name="Brakhage A.A."/>
            <person name="Gabaldon T."/>
            <person name="Bocker S."/>
            <person name="Voigt K."/>
        </authorList>
    </citation>
    <scope>NUCLEOTIDE SEQUENCE [LARGE SCALE GENOMIC DNA]</scope>
    <source>
        <strain evidence="2">FSU 9682</strain>
    </source>
</reference>
<dbReference type="VEuPathDB" id="FungiDB:LCOR_05285.1"/>
<accession>A0A068RYD3</accession>
<dbReference type="EMBL" id="CBTN010000020">
    <property type="protein sequence ID" value="CDH53991.1"/>
    <property type="molecule type" value="Genomic_DNA"/>
</dbReference>
<proteinExistence type="predicted"/>
<organism evidence="2 3">
    <name type="scientific">Lichtheimia corymbifera JMRC:FSU:9682</name>
    <dbReference type="NCBI Taxonomy" id="1263082"/>
    <lineage>
        <taxon>Eukaryota</taxon>
        <taxon>Fungi</taxon>
        <taxon>Fungi incertae sedis</taxon>
        <taxon>Mucoromycota</taxon>
        <taxon>Mucoromycotina</taxon>
        <taxon>Mucoromycetes</taxon>
        <taxon>Mucorales</taxon>
        <taxon>Lichtheimiaceae</taxon>
        <taxon>Lichtheimia</taxon>
    </lineage>
</organism>